<evidence type="ECO:0000259" key="6">
    <source>
        <dbReference type="PROSITE" id="PS51635"/>
    </source>
</evidence>
<keyword evidence="8" id="KW-1185">Reference proteome</keyword>
<sequence>MNLSFAGCGFLGIYHVGVACCFRQYAPHLCLNKVSGASAGALAACSLVLDLPLGETTSDVLRVAIEARKRSLGPFNPSFNIHNLLLEGLEKFLPDDAHVRVSGKLHVSLTRVRDGKNVIVSQFDSREELIQVLLASAFIPIFSGILPPKFKGVRYMDGGYSDNLPTLDENTITVSPFCGESDICPRDDSSQLFHINIANTSIELSKHNIYRMVRILFPPKPEVLSNMCKQGFDDALRFLHRNNLINCTRCLAVQSTFVVSETLDENLEYDPQCKECRQHRQEALVSNMPDTVLSIFQEAIDSANKGLLNWLFKHRGMKLLSVLSLPYTLPADIVYATITKLNLIPTVKAAPMILSRNITDFNIVAAVGTQFETKSLQFSALGNSLVPVNALVPAHCTTCSPITNNQRFMATAPQIGNTFWDMSKYFMDQVSHVLNKLNNKREQLSAKITCQLAVTEYGGTDVEACQDTLSTKNKMNLNFTLNLDDSDLPISQSPGRKFTSSKLLQRRPSLTINRTDTGEDDTFEHILQVTSHHETIMAYYYLDENNKVKVTEIFDVTDSDSPIVQTSHEREFNKNLEFDDDWDESTWTTTHALDDRMYLDERRRSLGETSEYSLEDLLDKDASNLFSDPESEWTGTYKIEEPEDDDDLIPTTDLRPESEQPEQPIYVRACTVPSFTFQNDS</sequence>
<dbReference type="PANTHER" id="PTHR12406:SF41">
    <property type="entry name" value="BRUMMER, ISOFORM B-RELATED"/>
    <property type="match status" value="1"/>
</dbReference>
<dbReference type="GO" id="GO:0019433">
    <property type="term" value="P:triglyceride catabolic process"/>
    <property type="evidence" value="ECO:0007669"/>
    <property type="project" value="TreeGrafter"/>
</dbReference>
<evidence type="ECO:0000256" key="3">
    <source>
        <dbReference type="ARBA" id="ARBA00023098"/>
    </source>
</evidence>
<proteinExistence type="predicted"/>
<dbReference type="FunFam" id="3.40.1090.10:FF:000017">
    <property type="entry name" value="Patatin-like phospholipase domain-containing protein 2"/>
    <property type="match status" value="1"/>
</dbReference>
<dbReference type="FunFam" id="3.40.1090.10:FF:000003">
    <property type="entry name" value="Patatin-like phospholipase domain-containing protein 2"/>
    <property type="match status" value="1"/>
</dbReference>
<evidence type="ECO:0000313" key="8">
    <source>
        <dbReference type="Proteomes" id="UP001168821"/>
    </source>
</evidence>
<feature type="active site" description="Nucleophile" evidence="4">
    <location>
        <position position="38"/>
    </location>
</feature>
<comment type="caution">
    <text evidence="7">The sequence shown here is derived from an EMBL/GenBank/DDBJ whole genome shotgun (WGS) entry which is preliminary data.</text>
</comment>
<feature type="domain" description="PNPLA" evidence="6">
    <location>
        <begin position="3"/>
        <end position="170"/>
    </location>
</feature>
<dbReference type="InterPro" id="IPR002641">
    <property type="entry name" value="PNPLA_dom"/>
</dbReference>
<dbReference type="Gene3D" id="3.40.1090.10">
    <property type="entry name" value="Cytosolic phospholipase A2 catalytic domain"/>
    <property type="match status" value="2"/>
</dbReference>
<dbReference type="GO" id="GO:0004806">
    <property type="term" value="F:triacylglycerol lipase activity"/>
    <property type="evidence" value="ECO:0007669"/>
    <property type="project" value="UniProtKB-EC"/>
</dbReference>
<dbReference type="GO" id="GO:0005811">
    <property type="term" value="C:lipid droplet"/>
    <property type="evidence" value="ECO:0007669"/>
    <property type="project" value="TreeGrafter"/>
</dbReference>
<accession>A0AA38IS54</accession>
<organism evidence="7 8">
    <name type="scientific">Zophobas morio</name>
    <dbReference type="NCBI Taxonomy" id="2755281"/>
    <lineage>
        <taxon>Eukaryota</taxon>
        <taxon>Metazoa</taxon>
        <taxon>Ecdysozoa</taxon>
        <taxon>Arthropoda</taxon>
        <taxon>Hexapoda</taxon>
        <taxon>Insecta</taxon>
        <taxon>Pterygota</taxon>
        <taxon>Neoptera</taxon>
        <taxon>Endopterygota</taxon>
        <taxon>Coleoptera</taxon>
        <taxon>Polyphaga</taxon>
        <taxon>Cucujiformia</taxon>
        <taxon>Tenebrionidae</taxon>
        <taxon>Zophobas</taxon>
    </lineage>
</organism>
<dbReference type="GO" id="GO:0005737">
    <property type="term" value="C:cytoplasm"/>
    <property type="evidence" value="ECO:0007669"/>
    <property type="project" value="TreeGrafter"/>
</dbReference>
<keyword evidence="4" id="KW-0442">Lipid degradation</keyword>
<feature type="short sequence motif" description="GXGXXG" evidence="4">
    <location>
        <begin position="7"/>
        <end position="12"/>
    </location>
</feature>
<dbReference type="EC" id="3.1.1.3" evidence="1"/>
<evidence type="ECO:0000256" key="2">
    <source>
        <dbReference type="ARBA" id="ARBA00022801"/>
    </source>
</evidence>
<dbReference type="GO" id="GO:0055088">
    <property type="term" value="P:lipid homeostasis"/>
    <property type="evidence" value="ECO:0007669"/>
    <property type="project" value="TreeGrafter"/>
</dbReference>
<gene>
    <name evidence="7" type="ORF">Zmor_010847</name>
</gene>
<feature type="short sequence motif" description="DGA/G" evidence="4">
    <location>
        <begin position="157"/>
        <end position="159"/>
    </location>
</feature>
<dbReference type="Proteomes" id="UP001168821">
    <property type="component" value="Unassembled WGS sequence"/>
</dbReference>
<dbReference type="AlphaFoldDB" id="A0AA38IS54"/>
<dbReference type="InterPro" id="IPR016035">
    <property type="entry name" value="Acyl_Trfase/lysoPLipase"/>
</dbReference>
<dbReference type="CDD" id="cd07218">
    <property type="entry name" value="Pat_iPLA2"/>
    <property type="match status" value="1"/>
</dbReference>
<feature type="region of interest" description="Disordered" evidence="5">
    <location>
        <begin position="632"/>
        <end position="664"/>
    </location>
</feature>
<reference evidence="7" key="1">
    <citation type="journal article" date="2023" name="G3 (Bethesda)">
        <title>Whole genome assemblies of Zophobas morio and Tenebrio molitor.</title>
        <authorList>
            <person name="Kaur S."/>
            <person name="Stinson S.A."/>
            <person name="diCenzo G.C."/>
        </authorList>
    </citation>
    <scope>NUCLEOTIDE SEQUENCE</scope>
    <source>
        <strain evidence="7">QUZm001</strain>
    </source>
</reference>
<dbReference type="SUPFAM" id="SSF52151">
    <property type="entry name" value="FabD/lysophospholipase-like"/>
    <property type="match status" value="1"/>
</dbReference>
<keyword evidence="3 4" id="KW-0443">Lipid metabolism</keyword>
<feature type="short sequence motif" description="GXSXG" evidence="4">
    <location>
        <begin position="36"/>
        <end position="40"/>
    </location>
</feature>
<dbReference type="PANTHER" id="PTHR12406">
    <property type="entry name" value="CALCIUM-INDEPENDENT PHOSPHOLIPASE A2 IPLA2 -RELATED"/>
    <property type="match status" value="1"/>
</dbReference>
<name>A0AA38IS54_9CUCU</name>
<evidence type="ECO:0000256" key="4">
    <source>
        <dbReference type="PROSITE-ProRule" id="PRU01161"/>
    </source>
</evidence>
<keyword evidence="2 4" id="KW-0378">Hydrolase</keyword>
<evidence type="ECO:0000256" key="5">
    <source>
        <dbReference type="SAM" id="MobiDB-lite"/>
    </source>
</evidence>
<protein>
    <recommendedName>
        <fullName evidence="1">triacylglycerol lipase</fullName>
        <ecNumber evidence="1">3.1.1.3</ecNumber>
    </recommendedName>
</protein>
<evidence type="ECO:0000256" key="1">
    <source>
        <dbReference type="ARBA" id="ARBA00013279"/>
    </source>
</evidence>
<dbReference type="PROSITE" id="PS51635">
    <property type="entry name" value="PNPLA"/>
    <property type="match status" value="1"/>
</dbReference>
<dbReference type="Pfam" id="PF01734">
    <property type="entry name" value="Patatin"/>
    <property type="match status" value="1"/>
</dbReference>
<dbReference type="GO" id="GO:0016020">
    <property type="term" value="C:membrane"/>
    <property type="evidence" value="ECO:0007669"/>
    <property type="project" value="TreeGrafter"/>
</dbReference>
<dbReference type="InterPro" id="IPR033562">
    <property type="entry name" value="PLPL"/>
</dbReference>
<feature type="active site" description="Proton acceptor" evidence="4">
    <location>
        <position position="157"/>
    </location>
</feature>
<evidence type="ECO:0000313" key="7">
    <source>
        <dbReference type="EMBL" id="KAJ3659142.1"/>
    </source>
</evidence>
<dbReference type="EMBL" id="JALNTZ010000003">
    <property type="protein sequence ID" value="KAJ3659142.1"/>
    <property type="molecule type" value="Genomic_DNA"/>
</dbReference>